<comment type="caution">
    <text evidence="6">The sequence shown here is derived from an EMBL/GenBank/DDBJ whole genome shotgun (WGS) entry which is preliminary data.</text>
</comment>
<dbReference type="CDD" id="cd05301">
    <property type="entry name" value="GDH"/>
    <property type="match status" value="1"/>
</dbReference>
<feature type="domain" description="D-isomer specific 2-hydroxyacid dehydrogenase NAD-binding" evidence="5">
    <location>
        <begin position="110"/>
        <end position="289"/>
    </location>
</feature>
<dbReference type="PANTHER" id="PTHR10996">
    <property type="entry name" value="2-HYDROXYACID DEHYDROGENASE-RELATED"/>
    <property type="match status" value="1"/>
</dbReference>
<dbReference type="Proteomes" id="UP001250932">
    <property type="component" value="Unassembled WGS sequence"/>
</dbReference>
<comment type="similarity">
    <text evidence="1 3">Belongs to the D-isomer specific 2-hydroxyacid dehydrogenase family.</text>
</comment>
<gene>
    <name evidence="6" type="ORF">PPG34_06695</name>
</gene>
<evidence type="ECO:0000313" key="6">
    <source>
        <dbReference type="EMBL" id="MDT7042036.1"/>
    </source>
</evidence>
<feature type="domain" description="D-isomer specific 2-hydroxyacid dehydrogenase catalytic" evidence="4">
    <location>
        <begin position="6"/>
        <end position="321"/>
    </location>
</feature>
<reference evidence="6 7" key="1">
    <citation type="journal article" date="2023" name="ISME J.">
        <title>Cultivation and genomic characterization of novel and ubiquitous marine nitrite-oxidizing bacteria from the Nitrospirales.</title>
        <authorList>
            <person name="Mueller A.J."/>
            <person name="Daebeler A."/>
            <person name="Herbold C.W."/>
            <person name="Kirkegaard R.H."/>
            <person name="Daims H."/>
        </authorList>
    </citation>
    <scope>NUCLEOTIDE SEQUENCE [LARGE SCALE GENOMIC DNA]</scope>
    <source>
        <strain evidence="6 7">EB</strain>
    </source>
</reference>
<proteinExistence type="inferred from homology"/>
<evidence type="ECO:0000259" key="5">
    <source>
        <dbReference type="Pfam" id="PF02826"/>
    </source>
</evidence>
<evidence type="ECO:0000256" key="2">
    <source>
        <dbReference type="ARBA" id="ARBA00023002"/>
    </source>
</evidence>
<dbReference type="Pfam" id="PF02826">
    <property type="entry name" value="2-Hacid_dh_C"/>
    <property type="match status" value="1"/>
</dbReference>
<dbReference type="PROSITE" id="PS00671">
    <property type="entry name" value="D_2_HYDROXYACID_DH_3"/>
    <property type="match status" value="1"/>
</dbReference>
<dbReference type="EMBL" id="JAQOUE010000001">
    <property type="protein sequence ID" value="MDT7042036.1"/>
    <property type="molecule type" value="Genomic_DNA"/>
</dbReference>
<dbReference type="RefSeq" id="WP_313832390.1">
    <property type="nucleotide sequence ID" value="NZ_JAQOUE010000001.1"/>
</dbReference>
<evidence type="ECO:0000256" key="1">
    <source>
        <dbReference type="ARBA" id="ARBA00005854"/>
    </source>
</evidence>
<sequence length="327" mass="35508">MAKTRVLVTRRIPEAGLEAIKSFADVELWSGEEPIPRNELCEKVSEVDGLYCLLTDTIDEALLSLAPRLRVVSTMAVGFDHIDIQACTKRKIPVGNTPGVLTETTADFAFALLMAAGRRIGEAAEFVKAGRWGAWDPALFVGQDVNGATAGIIGFGRIGQAVAKRAHGFGMRVLVNHSRPIPSELLAQANVEQVSFDRVIAESDFLSLHVPLTSETQQLIDKKVLNRMKRTAILINTSRGRVVDSKALYDALRNQNIAYAALDVTDPEPISVDDPLLTLPNCLVVPHIASASVATRRKMALMAAENLRAGLAGEDLPYCVNPEVFKK</sequence>
<dbReference type="PANTHER" id="PTHR10996:SF257">
    <property type="entry name" value="GLYOXYLATE REDUCTASE 1"/>
    <property type="match status" value="1"/>
</dbReference>
<evidence type="ECO:0000256" key="3">
    <source>
        <dbReference type="RuleBase" id="RU003719"/>
    </source>
</evidence>
<dbReference type="InterPro" id="IPR050223">
    <property type="entry name" value="D-isomer_2-hydroxyacid_DH"/>
</dbReference>
<dbReference type="InterPro" id="IPR006140">
    <property type="entry name" value="D-isomer_DH_NAD-bd"/>
</dbReference>
<dbReference type="InterPro" id="IPR029753">
    <property type="entry name" value="D-isomer_DH_CS"/>
</dbReference>
<dbReference type="SUPFAM" id="SSF52283">
    <property type="entry name" value="Formate/glycerate dehydrogenase catalytic domain-like"/>
    <property type="match status" value="1"/>
</dbReference>
<organism evidence="6 7">
    <name type="scientific">Candidatus Nitronereus thalassa</name>
    <dbReference type="NCBI Taxonomy" id="3020898"/>
    <lineage>
        <taxon>Bacteria</taxon>
        <taxon>Pseudomonadati</taxon>
        <taxon>Nitrospirota</taxon>
        <taxon>Nitrospiria</taxon>
        <taxon>Nitrospirales</taxon>
        <taxon>Nitrospiraceae</taxon>
        <taxon>Candidatus Nitronereus</taxon>
    </lineage>
</organism>
<dbReference type="SUPFAM" id="SSF51735">
    <property type="entry name" value="NAD(P)-binding Rossmann-fold domains"/>
    <property type="match status" value="1"/>
</dbReference>
<dbReference type="InterPro" id="IPR006139">
    <property type="entry name" value="D-isomer_2_OHA_DH_cat_dom"/>
</dbReference>
<protein>
    <submittedName>
        <fullName evidence="6">D-glycerate dehydrogenase</fullName>
    </submittedName>
</protein>
<name>A0ABU3K6N9_9BACT</name>
<dbReference type="PROSITE" id="PS00670">
    <property type="entry name" value="D_2_HYDROXYACID_DH_2"/>
    <property type="match status" value="1"/>
</dbReference>
<evidence type="ECO:0000313" key="7">
    <source>
        <dbReference type="Proteomes" id="UP001250932"/>
    </source>
</evidence>
<keyword evidence="7" id="KW-1185">Reference proteome</keyword>
<dbReference type="Pfam" id="PF00389">
    <property type="entry name" value="2-Hacid_dh"/>
    <property type="match status" value="1"/>
</dbReference>
<dbReference type="Gene3D" id="3.40.50.720">
    <property type="entry name" value="NAD(P)-binding Rossmann-like Domain"/>
    <property type="match status" value="2"/>
</dbReference>
<dbReference type="InterPro" id="IPR029752">
    <property type="entry name" value="D-isomer_DH_CS1"/>
</dbReference>
<dbReference type="PROSITE" id="PS00065">
    <property type="entry name" value="D_2_HYDROXYACID_DH_1"/>
    <property type="match status" value="1"/>
</dbReference>
<evidence type="ECO:0000259" key="4">
    <source>
        <dbReference type="Pfam" id="PF00389"/>
    </source>
</evidence>
<dbReference type="InterPro" id="IPR036291">
    <property type="entry name" value="NAD(P)-bd_dom_sf"/>
</dbReference>
<accession>A0ABU3K6N9</accession>
<keyword evidence="2 3" id="KW-0560">Oxidoreductase</keyword>